<evidence type="ECO:0000313" key="5">
    <source>
        <dbReference type="Proteomes" id="UP000009022"/>
    </source>
</evidence>
<keyword evidence="2" id="KW-0479">Metal-binding</keyword>
<dbReference type="STRING" id="10228.B3S1U7"/>
<dbReference type="OMA" id="DITWEIC"/>
<name>B3S1U7_TRIAD</name>
<dbReference type="CTD" id="6755160"/>
<dbReference type="Pfam" id="PF05907">
    <property type="entry name" value="CXXC_Zn-b_euk"/>
    <property type="match status" value="1"/>
</dbReference>
<dbReference type="AlphaFoldDB" id="B3S1U7"/>
<dbReference type="EMBL" id="DS985247">
    <property type="protein sequence ID" value="EDV23355.1"/>
    <property type="molecule type" value="Genomic_DNA"/>
</dbReference>
<evidence type="ECO:0000256" key="3">
    <source>
        <dbReference type="ARBA" id="ARBA00022833"/>
    </source>
</evidence>
<protein>
    <recommendedName>
        <fullName evidence="6">CXXC motif containing zinc binding protein</fullName>
    </recommendedName>
</protein>
<evidence type="ECO:0000256" key="1">
    <source>
        <dbReference type="ARBA" id="ARBA00007818"/>
    </source>
</evidence>
<sequence length="134" mass="15041">MVLKCLNCGDETSWVYVCQDDKSPLKGGRGSANLVIKCKLCSRENSIDIIEGSVGPYNIEDSESRKYKTIVAFDCRGIEPTNFSPRIGFQAVSSESNTAFTDINLSEEDWADYDSKKNISVGIYELQHRFIKLK</sequence>
<dbReference type="FunCoup" id="B3S1U7">
    <property type="interactions" value="1587"/>
</dbReference>
<dbReference type="InterPro" id="IPR008584">
    <property type="entry name" value="CXXC_Zn-binding_euk"/>
</dbReference>
<evidence type="ECO:0000256" key="2">
    <source>
        <dbReference type="ARBA" id="ARBA00022723"/>
    </source>
</evidence>
<dbReference type="GeneID" id="6755160"/>
<proteinExistence type="inferred from homology"/>
<dbReference type="HOGENOM" id="CLU_114688_3_1_1"/>
<dbReference type="PANTHER" id="PTHR12857">
    <property type="entry name" value="CXXC MOTIF CONTAINING ZINC BINDING PROTEIN"/>
    <property type="match status" value="1"/>
</dbReference>
<dbReference type="eggNOG" id="KOG1296">
    <property type="taxonomic scope" value="Eukaryota"/>
</dbReference>
<dbReference type="InParanoid" id="B3S1U7"/>
<dbReference type="GO" id="GO:0008270">
    <property type="term" value="F:zinc ion binding"/>
    <property type="evidence" value="ECO:0000318"/>
    <property type="project" value="GO_Central"/>
</dbReference>
<dbReference type="SUPFAM" id="SSF141678">
    <property type="entry name" value="MAL13P1.257-like"/>
    <property type="match status" value="1"/>
</dbReference>
<evidence type="ECO:0000313" key="4">
    <source>
        <dbReference type="EMBL" id="EDV23355.1"/>
    </source>
</evidence>
<dbReference type="PhylomeDB" id="B3S1U7"/>
<dbReference type="Proteomes" id="UP000009022">
    <property type="component" value="Unassembled WGS sequence"/>
</dbReference>
<dbReference type="OrthoDB" id="10248838at2759"/>
<reference evidence="4 5" key="1">
    <citation type="journal article" date="2008" name="Nature">
        <title>The Trichoplax genome and the nature of placozoans.</title>
        <authorList>
            <person name="Srivastava M."/>
            <person name="Begovic E."/>
            <person name="Chapman J."/>
            <person name="Putnam N.H."/>
            <person name="Hellsten U."/>
            <person name="Kawashima T."/>
            <person name="Kuo A."/>
            <person name="Mitros T."/>
            <person name="Salamov A."/>
            <person name="Carpenter M.L."/>
            <person name="Signorovitch A.Y."/>
            <person name="Moreno M.A."/>
            <person name="Kamm K."/>
            <person name="Grimwood J."/>
            <person name="Schmutz J."/>
            <person name="Shapiro H."/>
            <person name="Grigoriev I.V."/>
            <person name="Buss L.W."/>
            <person name="Schierwater B."/>
            <person name="Dellaporta S.L."/>
            <person name="Rokhsar D.S."/>
        </authorList>
    </citation>
    <scope>NUCLEOTIDE SEQUENCE [LARGE SCALE GENOMIC DNA]</scope>
    <source>
        <strain evidence="4 5">Grell-BS-1999</strain>
    </source>
</reference>
<comment type="similarity">
    <text evidence="1">Belongs to the UPF0587 family.</text>
</comment>
<gene>
    <name evidence="4" type="ORF">TRIADDRAFT_57890</name>
</gene>
<evidence type="ECO:0008006" key="6">
    <source>
        <dbReference type="Google" id="ProtNLM"/>
    </source>
</evidence>
<dbReference type="RefSeq" id="XP_002114265.1">
    <property type="nucleotide sequence ID" value="XM_002114229.1"/>
</dbReference>
<dbReference type="PANTHER" id="PTHR12857:SF0">
    <property type="entry name" value="CXXC MOTIF CONTAINING ZINC BINDING PROTEIN"/>
    <property type="match status" value="1"/>
</dbReference>
<keyword evidence="5" id="KW-1185">Reference proteome</keyword>
<accession>B3S1U7</accession>
<dbReference type="KEGG" id="tad:TRIADDRAFT_57890"/>
<keyword evidence="3" id="KW-0862">Zinc</keyword>
<organism evidence="4 5">
    <name type="scientific">Trichoplax adhaerens</name>
    <name type="common">Trichoplax reptans</name>
    <dbReference type="NCBI Taxonomy" id="10228"/>
    <lineage>
        <taxon>Eukaryota</taxon>
        <taxon>Metazoa</taxon>
        <taxon>Placozoa</taxon>
        <taxon>Uniplacotomia</taxon>
        <taxon>Trichoplacea</taxon>
        <taxon>Trichoplacidae</taxon>
        <taxon>Trichoplax</taxon>
    </lineage>
</organism>